<dbReference type="EMBL" id="ML977012">
    <property type="protein sequence ID" value="KAF1952149.1"/>
    <property type="molecule type" value="Genomic_DNA"/>
</dbReference>
<dbReference type="Pfam" id="PF13639">
    <property type="entry name" value="zf-RING_2"/>
    <property type="match status" value="1"/>
</dbReference>
<evidence type="ECO:0000259" key="6">
    <source>
        <dbReference type="PROSITE" id="PS50089"/>
    </source>
</evidence>
<keyword evidence="3" id="KW-0862">Zinc</keyword>
<dbReference type="InterPro" id="IPR001841">
    <property type="entry name" value="Znf_RING"/>
</dbReference>
<dbReference type="PANTHER" id="PTHR45969">
    <property type="entry name" value="RING ZINC FINGER PROTEIN-RELATED"/>
    <property type="match status" value="1"/>
</dbReference>
<evidence type="ECO:0000313" key="7">
    <source>
        <dbReference type="EMBL" id="KAF1952149.1"/>
    </source>
</evidence>
<feature type="domain" description="RING-type" evidence="6">
    <location>
        <begin position="27"/>
        <end position="73"/>
    </location>
</feature>
<dbReference type="Gene3D" id="3.30.40.10">
    <property type="entry name" value="Zinc/RING finger domain, C3HC4 (zinc finger)"/>
    <property type="match status" value="1"/>
</dbReference>
<feature type="region of interest" description="Disordered" evidence="5">
    <location>
        <begin position="264"/>
        <end position="405"/>
    </location>
</feature>
<evidence type="ECO:0000256" key="1">
    <source>
        <dbReference type="ARBA" id="ARBA00022723"/>
    </source>
</evidence>
<dbReference type="SMART" id="SM00184">
    <property type="entry name" value="RING"/>
    <property type="match status" value="1"/>
</dbReference>
<proteinExistence type="predicted"/>
<evidence type="ECO:0000256" key="4">
    <source>
        <dbReference type="PROSITE-ProRule" id="PRU00175"/>
    </source>
</evidence>
<reference evidence="7" key="1">
    <citation type="journal article" date="2020" name="Stud. Mycol.">
        <title>101 Dothideomycetes genomes: a test case for predicting lifestyles and emergence of pathogens.</title>
        <authorList>
            <person name="Haridas S."/>
            <person name="Albert R."/>
            <person name="Binder M."/>
            <person name="Bloem J."/>
            <person name="Labutti K."/>
            <person name="Salamov A."/>
            <person name="Andreopoulos B."/>
            <person name="Baker S."/>
            <person name="Barry K."/>
            <person name="Bills G."/>
            <person name="Bluhm B."/>
            <person name="Cannon C."/>
            <person name="Castanera R."/>
            <person name="Culley D."/>
            <person name="Daum C."/>
            <person name="Ezra D."/>
            <person name="Gonzalez J."/>
            <person name="Henrissat B."/>
            <person name="Kuo A."/>
            <person name="Liang C."/>
            <person name="Lipzen A."/>
            <person name="Lutzoni F."/>
            <person name="Magnuson J."/>
            <person name="Mondo S."/>
            <person name="Nolan M."/>
            <person name="Ohm R."/>
            <person name="Pangilinan J."/>
            <person name="Park H.-J."/>
            <person name="Ramirez L."/>
            <person name="Alfaro M."/>
            <person name="Sun H."/>
            <person name="Tritt A."/>
            <person name="Yoshinaga Y."/>
            <person name="Zwiers L.-H."/>
            <person name="Turgeon B."/>
            <person name="Goodwin S."/>
            <person name="Spatafora J."/>
            <person name="Crous P."/>
            <person name="Grigoriev I."/>
        </authorList>
    </citation>
    <scope>NUCLEOTIDE SEQUENCE</scope>
    <source>
        <strain evidence="7">CBS 675.92</strain>
    </source>
</reference>
<dbReference type="GO" id="GO:0008270">
    <property type="term" value="F:zinc ion binding"/>
    <property type="evidence" value="ECO:0007669"/>
    <property type="project" value="UniProtKB-KW"/>
</dbReference>
<dbReference type="PROSITE" id="PS50089">
    <property type="entry name" value="ZF_RING_2"/>
    <property type="match status" value="1"/>
</dbReference>
<dbReference type="PANTHER" id="PTHR45969:SF55">
    <property type="entry name" value="OS07G0686300 PROTEIN"/>
    <property type="match status" value="1"/>
</dbReference>
<keyword evidence="8" id="KW-1185">Reference proteome</keyword>
<keyword evidence="1" id="KW-0479">Metal-binding</keyword>
<evidence type="ECO:0000313" key="8">
    <source>
        <dbReference type="Proteomes" id="UP000800035"/>
    </source>
</evidence>
<gene>
    <name evidence="7" type="ORF">CC80DRAFT_552583</name>
</gene>
<keyword evidence="2 4" id="KW-0863">Zinc-finger</keyword>
<dbReference type="Proteomes" id="UP000800035">
    <property type="component" value="Unassembled WGS sequence"/>
</dbReference>
<dbReference type="SUPFAM" id="SSF57850">
    <property type="entry name" value="RING/U-box"/>
    <property type="match status" value="1"/>
</dbReference>
<sequence>MPALPHSKESFLSSLRPAPAGETTEDCSICMEDYSSASHIPIKLLCSHIFGKRCIAEWVNSTGPNSNTCALCRAQLFSDGRPTYDERLNDESGAVRAVNDFEAGRPVRGPFAGGDPFVDLADTFGGLGMGRGRYDRDRDGPGYDRGYGRGGEDRYGDFSMAFDFGHGPTVVSGRGPAGGFGPGSFGHGPSMGFSLGSGHGGDLFGFGGAAADTDSETEFDIQATLRGAMDQMSRSLVRGRDREPRIGRSGISFGASVFDLYFPPPSPHRGGHRLVLPSPSPPRRRGGYRANYSPSPSPPRRDLHSYRPNRDMLARAAAAEERKARERERQRAEAAISREHERPKTLADFERRFSSMDLHENEGRRDRGRDRGGRRVQASPPPPRGGGRRRAPSPEPPRGPALGPEEGDILWMTLVSHREAEPFFNTLWATVHNHNRPRYLRSNRTITSRMRLSLLRTLEGAVRHFRDCPGAHVFRRYRTLISAARTSGEQGSDLANDPQMWNIRHMIKLVVTMSKISVVLPVDAVKNATLFADVVNSTGEEPFGWNAFNLAVERLSYQDAPVLQLLALMVRVAPAPELVRELGQEGFRGEPSELLHRRSNRVRRQFLDLRLADAFRWVNAEGDGIVDIYGG</sequence>
<evidence type="ECO:0000256" key="2">
    <source>
        <dbReference type="ARBA" id="ARBA00022771"/>
    </source>
</evidence>
<name>A0A6A5TKA3_9PLEO</name>
<feature type="compositionally biased region" description="Basic and acidic residues" evidence="5">
    <location>
        <begin position="299"/>
        <end position="373"/>
    </location>
</feature>
<dbReference type="InterPro" id="IPR013083">
    <property type="entry name" value="Znf_RING/FYVE/PHD"/>
</dbReference>
<dbReference type="GO" id="GO:0061630">
    <property type="term" value="F:ubiquitin protein ligase activity"/>
    <property type="evidence" value="ECO:0007669"/>
    <property type="project" value="TreeGrafter"/>
</dbReference>
<dbReference type="GO" id="GO:0016567">
    <property type="term" value="P:protein ubiquitination"/>
    <property type="evidence" value="ECO:0007669"/>
    <property type="project" value="TreeGrafter"/>
</dbReference>
<feature type="region of interest" description="Disordered" evidence="5">
    <location>
        <begin position="1"/>
        <end position="21"/>
    </location>
</feature>
<evidence type="ECO:0000256" key="5">
    <source>
        <dbReference type="SAM" id="MobiDB-lite"/>
    </source>
</evidence>
<protein>
    <recommendedName>
        <fullName evidence="6">RING-type domain-containing protein</fullName>
    </recommendedName>
</protein>
<accession>A0A6A5TKA3</accession>
<dbReference type="AlphaFoldDB" id="A0A6A5TKA3"/>
<evidence type="ECO:0000256" key="3">
    <source>
        <dbReference type="ARBA" id="ARBA00022833"/>
    </source>
</evidence>
<organism evidence="7 8">
    <name type="scientific">Byssothecium circinans</name>
    <dbReference type="NCBI Taxonomy" id="147558"/>
    <lineage>
        <taxon>Eukaryota</taxon>
        <taxon>Fungi</taxon>
        <taxon>Dikarya</taxon>
        <taxon>Ascomycota</taxon>
        <taxon>Pezizomycotina</taxon>
        <taxon>Dothideomycetes</taxon>
        <taxon>Pleosporomycetidae</taxon>
        <taxon>Pleosporales</taxon>
        <taxon>Massarineae</taxon>
        <taxon>Massarinaceae</taxon>
        <taxon>Byssothecium</taxon>
    </lineage>
</organism>
<dbReference type="OrthoDB" id="5396564at2759"/>